<evidence type="ECO:0000256" key="1">
    <source>
        <dbReference type="ARBA" id="ARBA00022438"/>
    </source>
</evidence>
<protein>
    <submittedName>
        <fullName evidence="9">M20/M25/M40 family metallo-hydrolase</fullName>
    </submittedName>
</protein>
<dbReference type="Gene3D" id="3.40.630.10">
    <property type="entry name" value="Zn peptidases"/>
    <property type="match status" value="2"/>
</dbReference>
<feature type="signal peptide" evidence="7">
    <location>
        <begin position="1"/>
        <end position="25"/>
    </location>
</feature>
<dbReference type="InterPro" id="IPR007484">
    <property type="entry name" value="Peptidase_M28"/>
</dbReference>
<evidence type="ECO:0000256" key="3">
    <source>
        <dbReference type="ARBA" id="ARBA00022723"/>
    </source>
</evidence>
<keyword evidence="3" id="KW-0479">Metal-binding</keyword>
<dbReference type="Proteomes" id="UP000664417">
    <property type="component" value="Unassembled WGS sequence"/>
</dbReference>
<dbReference type="PANTHER" id="PTHR12147">
    <property type="entry name" value="METALLOPEPTIDASE M28 FAMILY MEMBER"/>
    <property type="match status" value="1"/>
</dbReference>
<dbReference type="InterPro" id="IPR045175">
    <property type="entry name" value="M28_fam"/>
</dbReference>
<keyword evidence="5" id="KW-0378">Hydrolase</keyword>
<dbReference type="SUPFAM" id="SSF52025">
    <property type="entry name" value="PA domain"/>
    <property type="match status" value="1"/>
</dbReference>
<keyword evidence="6" id="KW-0862">Zinc</keyword>
<sequence length="580" mass="63048">MRHLVILLLTAALLFSACQTNPTSASGDSAKQSSEKAAPAAKVSAADTDSAVAKISGERILKGTEVMAADDMAGRATGTEGELKAAQWIADQYRDIGLKPMGDSQDFFQVVNLIGMKKEADATKLSLKGDAGEIGYKSGETLTFSSTSQKEDVSITDAPLLFVGYGVDAPEHEWNDYKDVDVKGKVLLYLNNDPAIADQPDAFGGEARTYYGRYTYKFEQAMKRGAAGAFIIHTTPSAGYGWSVIGTSGERESFEVKLPNSGYQLDVLGWMHQDLADKLAGTVGATLDQWFEMGNKRDFKPVELPITLSATIKTTLRETEARNVVGVWEGSDPQLKDEVVIFTAHYDHLGVKESGDGDRVYNGAWDNALGTAAIIEIARAFSESKVRPRRSVAFLACSAEERGLLGSKWFVEKPPIPMKNFVANLNVDMPQVLGLSTDMGAIGFESNQLGDWLVELAGQTKVTAKDGSEKNVSVKGDPNPNAGSFYRSDQANFVKKGVPAIFFVPGKDYVKDLKIDPAKFKSDHYHQVSDEINEHWDLTGCVRDMQIVMRLAIKVADNDAIPTWAAGNEFEGAWKALHGK</sequence>
<evidence type="ECO:0000259" key="8">
    <source>
        <dbReference type="Pfam" id="PF04389"/>
    </source>
</evidence>
<dbReference type="InterPro" id="IPR046450">
    <property type="entry name" value="PA_dom_sf"/>
</dbReference>
<comment type="caution">
    <text evidence="9">The sequence shown here is derived from an EMBL/GenBank/DDBJ whole genome shotgun (WGS) entry which is preliminary data.</text>
</comment>
<evidence type="ECO:0000256" key="2">
    <source>
        <dbReference type="ARBA" id="ARBA00022670"/>
    </source>
</evidence>
<dbReference type="AlphaFoldDB" id="A0A8J7Q9I4"/>
<name>A0A8J7Q9I4_9BACT</name>
<keyword evidence="1" id="KW-0031">Aminopeptidase</keyword>
<dbReference type="GO" id="GO:0006508">
    <property type="term" value="P:proteolysis"/>
    <property type="evidence" value="ECO:0007669"/>
    <property type="project" value="UniProtKB-KW"/>
</dbReference>
<evidence type="ECO:0000256" key="7">
    <source>
        <dbReference type="SAM" id="SignalP"/>
    </source>
</evidence>
<dbReference type="SUPFAM" id="SSF53187">
    <property type="entry name" value="Zn-dependent exopeptidases"/>
    <property type="match status" value="1"/>
</dbReference>
<dbReference type="EMBL" id="JAFREP010000022">
    <property type="protein sequence ID" value="MBO1321136.1"/>
    <property type="molecule type" value="Genomic_DNA"/>
</dbReference>
<evidence type="ECO:0000256" key="6">
    <source>
        <dbReference type="ARBA" id="ARBA00022833"/>
    </source>
</evidence>
<reference evidence="9" key="1">
    <citation type="submission" date="2021-03" db="EMBL/GenBank/DDBJ databases">
        <authorList>
            <person name="Wang G."/>
        </authorList>
    </citation>
    <scope>NUCLEOTIDE SEQUENCE</scope>
    <source>
        <strain evidence="9">KCTC 12899</strain>
    </source>
</reference>
<accession>A0A8J7Q9I4</accession>
<proteinExistence type="predicted"/>
<feature type="chain" id="PRO_5035219462" evidence="7">
    <location>
        <begin position="26"/>
        <end position="580"/>
    </location>
</feature>
<dbReference type="GO" id="GO:0004177">
    <property type="term" value="F:aminopeptidase activity"/>
    <property type="evidence" value="ECO:0007669"/>
    <property type="project" value="UniProtKB-KW"/>
</dbReference>
<dbReference type="PROSITE" id="PS51257">
    <property type="entry name" value="PROKAR_LIPOPROTEIN"/>
    <property type="match status" value="1"/>
</dbReference>
<organism evidence="9 10">
    <name type="scientific">Acanthopleuribacter pedis</name>
    <dbReference type="NCBI Taxonomy" id="442870"/>
    <lineage>
        <taxon>Bacteria</taxon>
        <taxon>Pseudomonadati</taxon>
        <taxon>Acidobacteriota</taxon>
        <taxon>Holophagae</taxon>
        <taxon>Acanthopleuribacterales</taxon>
        <taxon>Acanthopleuribacteraceae</taxon>
        <taxon>Acanthopleuribacter</taxon>
    </lineage>
</organism>
<gene>
    <name evidence="9" type="ORF">J3U88_21835</name>
</gene>
<dbReference type="GO" id="GO:0008235">
    <property type="term" value="F:metalloexopeptidase activity"/>
    <property type="evidence" value="ECO:0007669"/>
    <property type="project" value="InterPro"/>
</dbReference>
<evidence type="ECO:0000313" key="9">
    <source>
        <dbReference type="EMBL" id="MBO1321136.1"/>
    </source>
</evidence>
<keyword evidence="4 7" id="KW-0732">Signal</keyword>
<feature type="domain" description="Peptidase M28" evidence="8">
    <location>
        <begin position="323"/>
        <end position="540"/>
    </location>
</feature>
<dbReference type="Pfam" id="PF04389">
    <property type="entry name" value="Peptidase_M28"/>
    <property type="match status" value="1"/>
</dbReference>
<keyword evidence="10" id="KW-1185">Reference proteome</keyword>
<dbReference type="RefSeq" id="WP_207861111.1">
    <property type="nucleotide sequence ID" value="NZ_JAFREP010000022.1"/>
</dbReference>
<evidence type="ECO:0000256" key="5">
    <source>
        <dbReference type="ARBA" id="ARBA00022801"/>
    </source>
</evidence>
<dbReference type="GO" id="GO:0046872">
    <property type="term" value="F:metal ion binding"/>
    <property type="evidence" value="ECO:0007669"/>
    <property type="project" value="UniProtKB-KW"/>
</dbReference>
<keyword evidence="2" id="KW-0645">Protease</keyword>
<evidence type="ECO:0000313" key="10">
    <source>
        <dbReference type="Proteomes" id="UP000664417"/>
    </source>
</evidence>
<dbReference type="PANTHER" id="PTHR12147:SF56">
    <property type="entry name" value="AMINOPEPTIDASE YDR415C-RELATED"/>
    <property type="match status" value="1"/>
</dbReference>
<evidence type="ECO:0000256" key="4">
    <source>
        <dbReference type="ARBA" id="ARBA00022729"/>
    </source>
</evidence>